<keyword evidence="2" id="KW-0238">DNA-binding</keyword>
<proteinExistence type="predicted"/>
<evidence type="ECO:0000313" key="6">
    <source>
        <dbReference type="Proteomes" id="UP000251993"/>
    </source>
</evidence>
<keyword evidence="6" id="KW-1185">Reference proteome</keyword>
<dbReference type="Proteomes" id="UP000251993">
    <property type="component" value="Chromosome"/>
</dbReference>
<evidence type="ECO:0000256" key="1">
    <source>
        <dbReference type="ARBA" id="ARBA00023015"/>
    </source>
</evidence>
<dbReference type="OrthoDB" id="184994at2"/>
<gene>
    <name evidence="5" type="ORF">DR864_09830</name>
</gene>
<evidence type="ECO:0000256" key="3">
    <source>
        <dbReference type="ARBA" id="ARBA00023163"/>
    </source>
</evidence>
<evidence type="ECO:0000256" key="2">
    <source>
        <dbReference type="ARBA" id="ARBA00023125"/>
    </source>
</evidence>
<dbReference type="InterPro" id="IPR018062">
    <property type="entry name" value="HTH_AraC-typ_CS"/>
</dbReference>
<sequence length="190" mass="22012">MSTLPSEEFTNNDGETPTLEIRILKKDAETVFHLLLQREISFSCFQDKKDADNIFSSSQKSLPTPVKKVNLSIIEQLSSLHKEVTSHITNKIPSVQEASERLGLSPSKFKTIFKKIYQEPYYQYFKTQKLKQAKVLIENEEYSVKEVSELLGYSEPIKFIMVFKKRYKITPGKLKTKYPTEFHAAKKPQI</sequence>
<dbReference type="PANTHER" id="PTHR47893:SF1">
    <property type="entry name" value="REGULATORY PROTEIN PCHR"/>
    <property type="match status" value="1"/>
</dbReference>
<dbReference type="InterPro" id="IPR018060">
    <property type="entry name" value="HTH_AraC"/>
</dbReference>
<keyword evidence="3" id="KW-0804">Transcription</keyword>
<dbReference type="GO" id="GO:0003700">
    <property type="term" value="F:DNA-binding transcription factor activity"/>
    <property type="evidence" value="ECO:0007669"/>
    <property type="project" value="InterPro"/>
</dbReference>
<evidence type="ECO:0000313" key="5">
    <source>
        <dbReference type="EMBL" id="AXE18012.1"/>
    </source>
</evidence>
<feature type="domain" description="HTH araC/xylS-type" evidence="4">
    <location>
        <begin position="78"/>
        <end position="177"/>
    </location>
</feature>
<organism evidence="5 6">
    <name type="scientific">Runella rosea</name>
    <dbReference type="NCBI Taxonomy" id="2259595"/>
    <lineage>
        <taxon>Bacteria</taxon>
        <taxon>Pseudomonadati</taxon>
        <taxon>Bacteroidota</taxon>
        <taxon>Cytophagia</taxon>
        <taxon>Cytophagales</taxon>
        <taxon>Spirosomataceae</taxon>
        <taxon>Runella</taxon>
    </lineage>
</organism>
<name>A0A344TH91_9BACT</name>
<dbReference type="PANTHER" id="PTHR47893">
    <property type="entry name" value="REGULATORY PROTEIN PCHR"/>
    <property type="match status" value="1"/>
</dbReference>
<dbReference type="AlphaFoldDB" id="A0A344TH91"/>
<dbReference type="InterPro" id="IPR053142">
    <property type="entry name" value="PchR_regulatory_protein"/>
</dbReference>
<dbReference type="PROSITE" id="PS00041">
    <property type="entry name" value="HTH_ARAC_FAMILY_1"/>
    <property type="match status" value="1"/>
</dbReference>
<dbReference type="EMBL" id="CP030850">
    <property type="protein sequence ID" value="AXE18012.1"/>
    <property type="molecule type" value="Genomic_DNA"/>
</dbReference>
<dbReference type="PROSITE" id="PS01124">
    <property type="entry name" value="HTH_ARAC_FAMILY_2"/>
    <property type="match status" value="1"/>
</dbReference>
<dbReference type="GO" id="GO:0043565">
    <property type="term" value="F:sequence-specific DNA binding"/>
    <property type="evidence" value="ECO:0007669"/>
    <property type="project" value="InterPro"/>
</dbReference>
<protein>
    <recommendedName>
        <fullName evidence="4">HTH araC/xylS-type domain-containing protein</fullName>
    </recommendedName>
</protein>
<accession>A0A344TH91</accession>
<dbReference type="InterPro" id="IPR009057">
    <property type="entry name" value="Homeodomain-like_sf"/>
</dbReference>
<dbReference type="SMART" id="SM00342">
    <property type="entry name" value="HTH_ARAC"/>
    <property type="match status" value="1"/>
</dbReference>
<dbReference type="SUPFAM" id="SSF46689">
    <property type="entry name" value="Homeodomain-like"/>
    <property type="match status" value="1"/>
</dbReference>
<dbReference type="KEGG" id="run:DR864_09830"/>
<evidence type="ECO:0000259" key="4">
    <source>
        <dbReference type="PROSITE" id="PS01124"/>
    </source>
</evidence>
<reference evidence="5 6" key="1">
    <citation type="submission" date="2018-07" db="EMBL/GenBank/DDBJ databases">
        <title>Genome sequencing of Runella.</title>
        <authorList>
            <person name="Baek M.-G."/>
            <person name="Yi H."/>
        </authorList>
    </citation>
    <scope>NUCLEOTIDE SEQUENCE [LARGE SCALE GENOMIC DNA]</scope>
    <source>
        <strain evidence="5 6">HYN0085</strain>
    </source>
</reference>
<keyword evidence="1" id="KW-0805">Transcription regulation</keyword>
<dbReference type="Pfam" id="PF12833">
    <property type="entry name" value="HTH_18"/>
    <property type="match status" value="1"/>
</dbReference>
<dbReference type="Gene3D" id="1.10.10.60">
    <property type="entry name" value="Homeodomain-like"/>
    <property type="match status" value="2"/>
</dbReference>
<dbReference type="RefSeq" id="WP_114066797.1">
    <property type="nucleotide sequence ID" value="NZ_CP030850.1"/>
</dbReference>